<organism evidence="1 2">
    <name type="scientific">Granulicella pectinivorans</name>
    <dbReference type="NCBI Taxonomy" id="474950"/>
    <lineage>
        <taxon>Bacteria</taxon>
        <taxon>Pseudomonadati</taxon>
        <taxon>Acidobacteriota</taxon>
        <taxon>Terriglobia</taxon>
        <taxon>Terriglobales</taxon>
        <taxon>Acidobacteriaceae</taxon>
        <taxon>Granulicella</taxon>
    </lineage>
</organism>
<name>A0A1I6LNV7_9BACT</name>
<accession>A0A1I6LNV7</accession>
<evidence type="ECO:0000313" key="1">
    <source>
        <dbReference type="EMBL" id="SFS05217.1"/>
    </source>
</evidence>
<sequence>MTLACEDGKRLLDARDKAIAKTRTYEVGMRMNAVVTSEYKAIRAEYVEACTKVQKPAVAYNEHLVACVTCSVTPPRAAASARV</sequence>
<dbReference type="EMBL" id="FOZL01000001">
    <property type="protein sequence ID" value="SFS05217.1"/>
    <property type="molecule type" value="Genomic_DNA"/>
</dbReference>
<proteinExistence type="predicted"/>
<dbReference type="STRING" id="474950.SAMN05421771_1053"/>
<gene>
    <name evidence="1" type="ORF">SAMN05421771_1053</name>
</gene>
<reference evidence="1 2" key="1">
    <citation type="submission" date="2016-10" db="EMBL/GenBank/DDBJ databases">
        <authorList>
            <person name="de Groot N.N."/>
        </authorList>
    </citation>
    <scope>NUCLEOTIDE SEQUENCE [LARGE SCALE GENOMIC DNA]</scope>
    <source>
        <strain evidence="1 2">DSM 21001</strain>
    </source>
</reference>
<protein>
    <submittedName>
        <fullName evidence="1">Uncharacterized protein</fullName>
    </submittedName>
</protein>
<dbReference type="Proteomes" id="UP000199024">
    <property type="component" value="Unassembled WGS sequence"/>
</dbReference>
<dbReference type="RefSeq" id="WP_089837264.1">
    <property type="nucleotide sequence ID" value="NZ_FOZL01000001.1"/>
</dbReference>
<evidence type="ECO:0000313" key="2">
    <source>
        <dbReference type="Proteomes" id="UP000199024"/>
    </source>
</evidence>
<keyword evidence="2" id="KW-1185">Reference proteome</keyword>
<dbReference type="AlphaFoldDB" id="A0A1I6LNV7"/>